<dbReference type="Proteomes" id="UP000184211">
    <property type="component" value="Unassembled WGS sequence"/>
</dbReference>
<dbReference type="AlphaFoldDB" id="A0A1M5KL39"/>
<organism evidence="1 2">
    <name type="scientific">Cognatishimia maritima</name>
    <dbReference type="NCBI Taxonomy" id="870908"/>
    <lineage>
        <taxon>Bacteria</taxon>
        <taxon>Pseudomonadati</taxon>
        <taxon>Pseudomonadota</taxon>
        <taxon>Alphaproteobacteria</taxon>
        <taxon>Rhodobacterales</taxon>
        <taxon>Paracoccaceae</taxon>
        <taxon>Cognatishimia</taxon>
    </lineage>
</organism>
<proteinExistence type="predicted"/>
<sequence length="132" mass="14327">MRFVAFHFWVMRPIWRVMTRLRLHISALLIALLTLTGYGTAMAKGMPQSVGVMELCAGQATVLIAVDANGEPTAPQQHCPECTLLALDMIADQSDPLEVSQAQFAMPKTAEATSVAVQRLLKLKARAPPLAV</sequence>
<dbReference type="EMBL" id="FQWM01000001">
    <property type="protein sequence ID" value="SHG53486.1"/>
    <property type="molecule type" value="Genomic_DNA"/>
</dbReference>
<dbReference type="STRING" id="870908.SAMN04488044_1007"/>
<gene>
    <name evidence="1" type="ORF">SAMN04488044_1007</name>
</gene>
<protein>
    <recommendedName>
        <fullName evidence="3">DUF2946 domain-containing protein</fullName>
    </recommendedName>
</protein>
<accession>A0A1M5KL39</accession>
<evidence type="ECO:0008006" key="3">
    <source>
        <dbReference type="Google" id="ProtNLM"/>
    </source>
</evidence>
<dbReference type="RefSeq" id="WP_165610478.1">
    <property type="nucleotide sequence ID" value="NZ_FQWM01000001.1"/>
</dbReference>
<reference evidence="2" key="1">
    <citation type="submission" date="2016-11" db="EMBL/GenBank/DDBJ databases">
        <authorList>
            <person name="Varghese N."/>
            <person name="Submissions S."/>
        </authorList>
    </citation>
    <scope>NUCLEOTIDE SEQUENCE [LARGE SCALE GENOMIC DNA]</scope>
    <source>
        <strain evidence="2">DSM 28223</strain>
    </source>
</reference>
<evidence type="ECO:0000313" key="2">
    <source>
        <dbReference type="Proteomes" id="UP000184211"/>
    </source>
</evidence>
<name>A0A1M5KL39_9RHOB</name>
<evidence type="ECO:0000313" key="1">
    <source>
        <dbReference type="EMBL" id="SHG53486.1"/>
    </source>
</evidence>
<keyword evidence="2" id="KW-1185">Reference proteome</keyword>